<gene>
    <name evidence="2" type="ORF">CRG98_002946</name>
</gene>
<accession>A0A2I0L7G5</accession>
<protein>
    <submittedName>
        <fullName evidence="2">Uncharacterized protein</fullName>
    </submittedName>
</protein>
<dbReference type="Proteomes" id="UP000233551">
    <property type="component" value="Unassembled WGS sequence"/>
</dbReference>
<feature type="compositionally biased region" description="Polar residues" evidence="1">
    <location>
        <begin position="207"/>
        <end position="225"/>
    </location>
</feature>
<dbReference type="EMBL" id="PGOL01000111">
    <property type="protein sequence ID" value="PKI76637.1"/>
    <property type="molecule type" value="Genomic_DNA"/>
</dbReference>
<comment type="caution">
    <text evidence="2">The sequence shown here is derived from an EMBL/GenBank/DDBJ whole genome shotgun (WGS) entry which is preliminary data.</text>
</comment>
<sequence length="225" mass="24319">MELSSGAHSNFVSSGHACARLCNAAWECPPSWERATDAREKKSSLAILRPEGRGSSRFKPKIGRSDRLEAVCTVQIGWTGAVPASWARRERTGLNARELGRGRERGRAGARTRKAVAGPNLRANWVARSGPNPRRGRTGRAFGLGRVVSAGLGRTGWADSIGLDLHKLKRWVEPVRGRTREKMKLGRGEESGGRGQRLPPLGAVATAQETETSTAWTTPCSGWAS</sequence>
<evidence type="ECO:0000256" key="1">
    <source>
        <dbReference type="SAM" id="MobiDB-lite"/>
    </source>
</evidence>
<evidence type="ECO:0000313" key="2">
    <source>
        <dbReference type="EMBL" id="PKI76637.1"/>
    </source>
</evidence>
<reference evidence="2 3" key="1">
    <citation type="submission" date="2017-11" db="EMBL/GenBank/DDBJ databases">
        <title>De-novo sequencing of pomegranate (Punica granatum L.) genome.</title>
        <authorList>
            <person name="Akparov Z."/>
            <person name="Amiraslanov A."/>
            <person name="Hajiyeva S."/>
            <person name="Abbasov M."/>
            <person name="Kaur K."/>
            <person name="Hamwieh A."/>
            <person name="Solovyev V."/>
            <person name="Salamov A."/>
            <person name="Braich B."/>
            <person name="Kosarev P."/>
            <person name="Mahmoud A."/>
            <person name="Hajiyev E."/>
            <person name="Babayeva S."/>
            <person name="Izzatullayeva V."/>
            <person name="Mammadov A."/>
            <person name="Mammadov A."/>
            <person name="Sharifova S."/>
            <person name="Ojaghi J."/>
            <person name="Eynullazada K."/>
            <person name="Bayramov B."/>
            <person name="Abdulazimova A."/>
            <person name="Shahmuradov I."/>
        </authorList>
    </citation>
    <scope>NUCLEOTIDE SEQUENCE [LARGE SCALE GENOMIC DNA]</scope>
    <source>
        <strain evidence="3">cv. AG2017</strain>
        <tissue evidence="2">Leaf</tissue>
    </source>
</reference>
<evidence type="ECO:0000313" key="3">
    <source>
        <dbReference type="Proteomes" id="UP000233551"/>
    </source>
</evidence>
<keyword evidence="3" id="KW-1185">Reference proteome</keyword>
<feature type="compositionally biased region" description="Basic and acidic residues" evidence="1">
    <location>
        <begin position="179"/>
        <end position="192"/>
    </location>
</feature>
<name>A0A2I0L7G5_PUNGR</name>
<organism evidence="2 3">
    <name type="scientific">Punica granatum</name>
    <name type="common">Pomegranate</name>
    <dbReference type="NCBI Taxonomy" id="22663"/>
    <lineage>
        <taxon>Eukaryota</taxon>
        <taxon>Viridiplantae</taxon>
        <taxon>Streptophyta</taxon>
        <taxon>Embryophyta</taxon>
        <taxon>Tracheophyta</taxon>
        <taxon>Spermatophyta</taxon>
        <taxon>Magnoliopsida</taxon>
        <taxon>eudicotyledons</taxon>
        <taxon>Gunneridae</taxon>
        <taxon>Pentapetalae</taxon>
        <taxon>rosids</taxon>
        <taxon>malvids</taxon>
        <taxon>Myrtales</taxon>
        <taxon>Lythraceae</taxon>
        <taxon>Punica</taxon>
    </lineage>
</organism>
<proteinExistence type="predicted"/>
<feature type="region of interest" description="Disordered" evidence="1">
    <location>
        <begin position="39"/>
        <end position="60"/>
    </location>
</feature>
<feature type="region of interest" description="Disordered" evidence="1">
    <location>
        <begin position="179"/>
        <end position="225"/>
    </location>
</feature>
<dbReference type="AlphaFoldDB" id="A0A2I0L7G5"/>